<gene>
    <name evidence="4" type="ORF">CC99x_004225</name>
    <name evidence="3" type="ORF">CC99x_01554</name>
</gene>
<dbReference type="InterPro" id="IPR016047">
    <property type="entry name" value="M23ase_b-sheet_dom"/>
</dbReference>
<dbReference type="PANTHER" id="PTHR21666">
    <property type="entry name" value="PEPTIDASE-RELATED"/>
    <property type="match status" value="1"/>
</dbReference>
<keyword evidence="1" id="KW-0732">Signal</keyword>
<dbReference type="CDD" id="cd12797">
    <property type="entry name" value="M23_peptidase"/>
    <property type="match status" value="1"/>
</dbReference>
<dbReference type="Proteomes" id="UP000051494">
    <property type="component" value="Unassembled WGS sequence"/>
</dbReference>
<dbReference type="EMBL" id="LKHV02000001">
    <property type="protein sequence ID" value="MCS5708105.1"/>
    <property type="molecule type" value="Genomic_DNA"/>
</dbReference>
<reference evidence="4" key="3">
    <citation type="submission" date="2021-06" db="EMBL/GenBank/DDBJ databases">
        <title>Genomic Description and Analysis of Intracellular Bacteria, Candidatus Berkiella cookevillensis and Candidatus Berkiella aquae.</title>
        <authorList>
            <person name="Kidane D.T."/>
            <person name="Mehari Y.T."/>
            <person name="Rice F.C."/>
            <person name="Arivett B.A."/>
            <person name="Farone A.L."/>
            <person name="Berk S.G."/>
            <person name="Farone M.B."/>
        </authorList>
    </citation>
    <scope>NUCLEOTIDE SEQUENCE</scope>
    <source>
        <strain evidence="4">CC99</strain>
    </source>
</reference>
<dbReference type="STRING" id="437022.CC99x_01554"/>
<dbReference type="OrthoDB" id="5489603at2"/>
<dbReference type="PANTHER" id="PTHR21666:SF270">
    <property type="entry name" value="MUREIN HYDROLASE ACTIVATOR ENVC"/>
    <property type="match status" value="1"/>
</dbReference>
<evidence type="ECO:0000313" key="5">
    <source>
        <dbReference type="Proteomes" id="UP000051494"/>
    </source>
</evidence>
<feature type="chain" id="PRO_5043129608" evidence="1">
    <location>
        <begin position="28"/>
        <end position="385"/>
    </location>
</feature>
<organism evidence="3">
    <name type="scientific">Candidatus Berkiella cookevillensis</name>
    <dbReference type="NCBI Taxonomy" id="437022"/>
    <lineage>
        <taxon>Bacteria</taxon>
        <taxon>Pseudomonadati</taxon>
        <taxon>Pseudomonadota</taxon>
        <taxon>Gammaproteobacteria</taxon>
        <taxon>Candidatus Berkiellales</taxon>
        <taxon>Candidatus Berkiellaceae</taxon>
        <taxon>Candidatus Berkiella</taxon>
    </lineage>
</organism>
<evidence type="ECO:0000256" key="1">
    <source>
        <dbReference type="SAM" id="SignalP"/>
    </source>
</evidence>
<dbReference type="AlphaFoldDB" id="A0A0Q9YCL7"/>
<dbReference type="EMBL" id="LKHV01000007">
    <property type="protein sequence ID" value="KRG18342.1"/>
    <property type="molecule type" value="Genomic_DNA"/>
</dbReference>
<evidence type="ECO:0000313" key="3">
    <source>
        <dbReference type="EMBL" id="KRG18342.1"/>
    </source>
</evidence>
<accession>A0A0Q9YCL7</accession>
<evidence type="ECO:0000313" key="4">
    <source>
        <dbReference type="EMBL" id="MCS5708105.1"/>
    </source>
</evidence>
<dbReference type="GO" id="GO:0004222">
    <property type="term" value="F:metalloendopeptidase activity"/>
    <property type="evidence" value="ECO:0007669"/>
    <property type="project" value="TreeGrafter"/>
</dbReference>
<protein>
    <submittedName>
        <fullName evidence="4">M23 family metallopeptidase</fullName>
    </submittedName>
    <submittedName>
        <fullName evidence="3">Putative peptidase</fullName>
    </submittedName>
</protein>
<keyword evidence="5" id="KW-1185">Reference proteome</keyword>
<reference evidence="4" key="2">
    <citation type="journal article" date="2016" name="Genome Announc.">
        <title>Draft Genome Sequences of Two Novel Amoeba-Resistant Intranuclear Bacteria, 'Candidatus Berkiella cookevillensis' and 'Candidatus Berkiella aquae'.</title>
        <authorList>
            <person name="Mehari Y.T."/>
            <person name="Arivett B.A."/>
            <person name="Farone A.L."/>
            <person name="Gunderson J.H."/>
            <person name="Farone M.B."/>
        </authorList>
    </citation>
    <scope>NUCLEOTIDE SEQUENCE</scope>
    <source>
        <strain evidence="4">CC99</strain>
    </source>
</reference>
<dbReference type="RefSeq" id="WP_057624646.1">
    <property type="nucleotide sequence ID" value="NZ_LKHV02000001.1"/>
</dbReference>
<dbReference type="Pfam" id="PF01551">
    <property type="entry name" value="Peptidase_M23"/>
    <property type="match status" value="1"/>
</dbReference>
<evidence type="ECO:0000259" key="2">
    <source>
        <dbReference type="Pfam" id="PF01551"/>
    </source>
</evidence>
<comment type="caution">
    <text evidence="3">The sequence shown here is derived from an EMBL/GenBank/DDBJ whole genome shotgun (WGS) entry which is preliminary data.</text>
</comment>
<reference evidence="3" key="1">
    <citation type="submission" date="2015-09" db="EMBL/GenBank/DDBJ databases">
        <title>Draft Genome Sequences of Two Novel Amoeba-resistant Intranuclear Bacteria, Candidatus Berkiella cookevillensis and Candidatus Berkiella aquae.</title>
        <authorList>
            <person name="Mehari Y.T."/>
            <person name="Arivett B.A."/>
            <person name="Farone A.L."/>
            <person name="Gunderson J.H."/>
            <person name="Farone M.B."/>
        </authorList>
    </citation>
    <scope>NUCLEOTIDE SEQUENCE [LARGE SCALE GENOMIC DNA]</scope>
    <source>
        <strain evidence="3">CC99</strain>
    </source>
</reference>
<proteinExistence type="predicted"/>
<name>A0A0Q9YCL7_9GAMM</name>
<dbReference type="Gene3D" id="2.70.70.10">
    <property type="entry name" value="Glucose Permease (Domain IIA)"/>
    <property type="match status" value="1"/>
</dbReference>
<dbReference type="InterPro" id="IPR050570">
    <property type="entry name" value="Cell_wall_metabolism_enzyme"/>
</dbReference>
<sequence>MKFLKSCAQSVFLFSLCLFFNINVSNASSINKEGKDFFSVIVAEVFAAPQAVKVTTDQNYFTYEIQLTNTYKNNIVLKKLSVVNTDDVAIVYRDYSDIKGQNQRVGDHEAVDTLAPGQSSIFWVSFFLADSLQIPTSISHLIEYEADAKVEQIRIAQTPINPAKPVVISAPLEGKNWLAINGWHRRAMMPINGKLFLAQRYALDYIQLDDNHKLFQSMPLENAKYFGYNQPILAVADGLVIEAVDEFSDQVPGKFPTDITLQTVNGNYVLLDIGGGNYAYYAHIKPGSVEVKKGQTLKKGQVIGKVGNTGNSSAPHLHFHIIDSTSPLGSNGVPFVFENLTVIGHAKDVESVEQSEATGVVADMTIHEAKQLKNVYPLNLDLIHY</sequence>
<feature type="domain" description="M23ase beta-sheet core" evidence="2">
    <location>
        <begin position="228"/>
        <end position="325"/>
    </location>
</feature>
<dbReference type="InterPro" id="IPR011055">
    <property type="entry name" value="Dup_hybrid_motif"/>
</dbReference>
<feature type="signal peptide" evidence="1">
    <location>
        <begin position="1"/>
        <end position="27"/>
    </location>
</feature>
<dbReference type="SUPFAM" id="SSF51261">
    <property type="entry name" value="Duplicated hybrid motif"/>
    <property type="match status" value="1"/>
</dbReference>